<comment type="caution">
    <text evidence="1">The sequence shown here is derived from an EMBL/GenBank/DDBJ whole genome shotgun (WGS) entry which is preliminary data.</text>
</comment>
<name>A0ACC1QLI6_9HYPO</name>
<gene>
    <name evidence="1" type="ORF">NLG97_g7732</name>
</gene>
<protein>
    <submittedName>
        <fullName evidence="1">Uncharacterized protein</fullName>
    </submittedName>
</protein>
<keyword evidence="2" id="KW-1185">Reference proteome</keyword>
<organism evidence="1 2">
    <name type="scientific">Lecanicillium saksenae</name>
    <dbReference type="NCBI Taxonomy" id="468837"/>
    <lineage>
        <taxon>Eukaryota</taxon>
        <taxon>Fungi</taxon>
        <taxon>Dikarya</taxon>
        <taxon>Ascomycota</taxon>
        <taxon>Pezizomycotina</taxon>
        <taxon>Sordariomycetes</taxon>
        <taxon>Hypocreomycetidae</taxon>
        <taxon>Hypocreales</taxon>
        <taxon>Cordycipitaceae</taxon>
        <taxon>Lecanicillium</taxon>
    </lineage>
</organism>
<proteinExistence type="predicted"/>
<reference evidence="1" key="1">
    <citation type="submission" date="2022-07" db="EMBL/GenBank/DDBJ databases">
        <title>Genome Sequence of Lecanicillium saksenae.</title>
        <authorList>
            <person name="Buettner E."/>
        </authorList>
    </citation>
    <scope>NUCLEOTIDE SEQUENCE</scope>
    <source>
        <strain evidence="1">VT-O1</strain>
    </source>
</reference>
<sequence>MVSFSKICLVAASAGGVFAVPATPHGPLVKFGGLTKVPTKWLATGHAATGATIKAHIGIKQSNIKGLQDKLADIADPASPNYGKWLSTEEIAEYTAPAEADVAAVKSWLASAGISEVTMPTNDWLEFSVPVSKMESLLGSKYQWFVNVETGEKVPRTIEYSVPQNLHSLIDVVTPTTALYHDQGPVKSNAKAAALQISPKFIRNTYNVDYTGTGNTLIATTGFVGYGANHTDYLDFSRRFQPGMKDFTDVSIGSGQNNEDASTFEGNLDTQYAGAIAYPNPAQFIANPPESDNNGFADAMLGLGTYLNSAKNPPSVVSVSYGGEEQHFSSSYLDRVCNEYMKAGAKGISILISSGDSGVGGRNEETCPDGFYATWPASCPYVTTVGGTDFDSSKNEVVADFSKYNNQLTSPGGGYSWHYPAPSYNKNVTAAYASSLSSDLQNNFNATGRGYPDISLISINFQTITNGNGQLILGTSASTPALCGLFGLLNDYRKTKGKPALGFLNPLIYSDKYKRAFRDITIGSNKGCDSDGFPAQDGWDAASGVGSLDFGKLRSLL</sequence>
<dbReference type="EMBL" id="JANAKD010001228">
    <property type="protein sequence ID" value="KAJ3481806.1"/>
    <property type="molecule type" value="Genomic_DNA"/>
</dbReference>
<evidence type="ECO:0000313" key="2">
    <source>
        <dbReference type="Proteomes" id="UP001148737"/>
    </source>
</evidence>
<accession>A0ACC1QLI6</accession>
<dbReference type="Proteomes" id="UP001148737">
    <property type="component" value="Unassembled WGS sequence"/>
</dbReference>
<evidence type="ECO:0000313" key="1">
    <source>
        <dbReference type="EMBL" id="KAJ3481806.1"/>
    </source>
</evidence>